<dbReference type="SUPFAM" id="SSF52833">
    <property type="entry name" value="Thioredoxin-like"/>
    <property type="match status" value="1"/>
</dbReference>
<dbReference type="AlphaFoldDB" id="A0A1T4V764"/>
<feature type="transmembrane region" description="Helical" evidence="7">
    <location>
        <begin position="294"/>
        <end position="321"/>
    </location>
</feature>
<dbReference type="InterPro" id="IPR028250">
    <property type="entry name" value="DsbDN"/>
</dbReference>
<feature type="transmembrane region" description="Helical" evidence="7">
    <location>
        <begin position="416"/>
        <end position="435"/>
    </location>
</feature>
<keyword evidence="5 7" id="KW-1133">Transmembrane helix</keyword>
<feature type="transmembrane region" description="Helical" evidence="7">
    <location>
        <begin position="368"/>
        <end position="385"/>
    </location>
</feature>
<feature type="transmembrane region" description="Helical" evidence="7">
    <location>
        <begin position="215"/>
        <end position="237"/>
    </location>
</feature>
<evidence type="ECO:0000256" key="5">
    <source>
        <dbReference type="ARBA" id="ARBA00022989"/>
    </source>
</evidence>
<dbReference type="RefSeq" id="WP_078928412.1">
    <property type="nucleotide sequence ID" value="NZ_FUXX01000010.1"/>
</dbReference>
<dbReference type="Pfam" id="PF02683">
    <property type="entry name" value="DsbD_TM"/>
    <property type="match status" value="1"/>
</dbReference>
<dbReference type="Proteomes" id="UP000242432">
    <property type="component" value="Unassembled WGS sequence"/>
</dbReference>
<dbReference type="Gene3D" id="3.40.30.10">
    <property type="entry name" value="Glutaredoxin"/>
    <property type="match status" value="1"/>
</dbReference>
<proteinExistence type="predicted"/>
<keyword evidence="6 7" id="KW-0472">Membrane</keyword>
<dbReference type="PANTHER" id="PTHR32234">
    <property type="entry name" value="THIOL:DISULFIDE INTERCHANGE PROTEIN DSBD"/>
    <property type="match status" value="1"/>
</dbReference>
<evidence type="ECO:0000256" key="7">
    <source>
        <dbReference type="SAM" id="Phobius"/>
    </source>
</evidence>
<keyword evidence="10" id="KW-1185">Reference proteome</keyword>
<dbReference type="STRING" id="83771.SAMN02910357_02349"/>
<dbReference type="InterPro" id="IPR036249">
    <property type="entry name" value="Thioredoxin-like_sf"/>
</dbReference>
<protein>
    <submittedName>
        <fullName evidence="9">Thiol:disulfide interchange protein</fullName>
    </submittedName>
</protein>
<accession>A0A1T4V764</accession>
<organism evidence="9 10">
    <name type="scientific">Succinivibrio dextrinosolvens DSM 3072</name>
    <dbReference type="NCBI Taxonomy" id="1123324"/>
    <lineage>
        <taxon>Bacteria</taxon>
        <taxon>Pseudomonadati</taxon>
        <taxon>Pseudomonadota</taxon>
        <taxon>Gammaproteobacteria</taxon>
        <taxon>Aeromonadales</taxon>
        <taxon>Succinivibrionaceae</taxon>
        <taxon>Succinivibrio</taxon>
    </lineage>
</organism>
<dbReference type="GO" id="GO:0045454">
    <property type="term" value="P:cell redox homeostasis"/>
    <property type="evidence" value="ECO:0007669"/>
    <property type="project" value="TreeGrafter"/>
</dbReference>
<feature type="transmembrane region" description="Helical" evidence="7">
    <location>
        <begin position="333"/>
        <end position="356"/>
    </location>
</feature>
<feature type="transmembrane region" description="Helical" evidence="7">
    <location>
        <begin position="249"/>
        <end position="273"/>
    </location>
</feature>
<evidence type="ECO:0000313" key="9">
    <source>
        <dbReference type="EMBL" id="SKA60391.1"/>
    </source>
</evidence>
<keyword evidence="2" id="KW-1003">Cell membrane</keyword>
<dbReference type="PANTHER" id="PTHR32234:SF0">
    <property type="entry name" value="THIOL:DISULFIDE INTERCHANGE PROTEIN DSBD"/>
    <property type="match status" value="1"/>
</dbReference>
<evidence type="ECO:0000256" key="2">
    <source>
        <dbReference type="ARBA" id="ARBA00022475"/>
    </source>
</evidence>
<dbReference type="InterPro" id="IPR013766">
    <property type="entry name" value="Thioredoxin_domain"/>
</dbReference>
<evidence type="ECO:0000256" key="4">
    <source>
        <dbReference type="ARBA" id="ARBA00022748"/>
    </source>
</evidence>
<sequence length="551" mass="60823">MLRILITLLTFFYSLSSFADINLDKLYALGATAQEGLPFSAECTLNNDLIRCNVLIKNGSYIYKDSIGFEAADVLISSDKLPDGIMHEDVSGTNEVYMESVSFNTQLIDGKAGSTVKFSYRGCDSQGICYPSQTQDIFLEKDIKGNIEKLPASNINQEKGIFSGYDNFLIILLLCLCFGVALDLTPCVLPLLSIYSATIMGTKYVSAAHKIKQNISYILGLALTYCVLGLVFAEIGVSAHGILQHPVSIIILSSILLIFTLDCAGFINLKVPLLFNNSLQIAINKQKDGTLAKAFIFGALSALITTPCTSAPLAGALVYIITSNSILKGVLMFLFIGLGMGVPLLVIGFFGSKYISKLKNHTEQIRRLFAIPLFLGAYYICQHLFGDLNRYIEPAVYASCGAYFIGVLFRSKKVSYILMAAFLCFWAIYTAVYTGTSHVTNRNFTLVHKIADLSKYNGKKTLVTFSAEWCANCHELDKTIYASDEFLDLTKDMNRIRFDITDPDTEANKELTKNFNIIGVPFLMVLDEEGKVIRRYTGSPDLEEITALITD</sequence>
<dbReference type="EMBL" id="FUXX01000010">
    <property type="protein sequence ID" value="SKA60391.1"/>
    <property type="molecule type" value="Genomic_DNA"/>
</dbReference>
<dbReference type="Gene3D" id="2.60.40.1250">
    <property type="entry name" value="Thiol:disulfide interchange protein DsbD, N-terminal domain"/>
    <property type="match status" value="1"/>
</dbReference>
<name>A0A1T4V764_9GAMM</name>
<gene>
    <name evidence="9" type="ORF">SAMN02745213_00887</name>
</gene>
<dbReference type="GO" id="GO:0015035">
    <property type="term" value="F:protein-disulfide reductase activity"/>
    <property type="evidence" value="ECO:0007669"/>
    <property type="project" value="TreeGrafter"/>
</dbReference>
<evidence type="ECO:0000256" key="6">
    <source>
        <dbReference type="ARBA" id="ARBA00023136"/>
    </source>
</evidence>
<dbReference type="GO" id="GO:0005886">
    <property type="term" value="C:plasma membrane"/>
    <property type="evidence" value="ECO:0007669"/>
    <property type="project" value="UniProtKB-SubCell"/>
</dbReference>
<evidence type="ECO:0000313" key="10">
    <source>
        <dbReference type="Proteomes" id="UP000242432"/>
    </source>
</evidence>
<dbReference type="InterPro" id="IPR003834">
    <property type="entry name" value="Cyt_c_assmbl_TM_dom"/>
</dbReference>
<dbReference type="SUPFAM" id="SSF74863">
    <property type="entry name" value="Thiol:disulfide interchange protein DsbD, N-terminal domain (DsbD-alpha)"/>
    <property type="match status" value="1"/>
</dbReference>
<dbReference type="Pfam" id="PF11412">
    <property type="entry name" value="DsbD_N"/>
    <property type="match status" value="1"/>
</dbReference>
<dbReference type="GO" id="GO:0017004">
    <property type="term" value="P:cytochrome complex assembly"/>
    <property type="evidence" value="ECO:0007669"/>
    <property type="project" value="UniProtKB-KW"/>
</dbReference>
<keyword evidence="3 7" id="KW-0812">Transmembrane</keyword>
<keyword evidence="4" id="KW-0201">Cytochrome c-type biogenesis</keyword>
<dbReference type="PROSITE" id="PS51352">
    <property type="entry name" value="THIOREDOXIN_2"/>
    <property type="match status" value="1"/>
</dbReference>
<feature type="transmembrane region" description="Helical" evidence="7">
    <location>
        <begin position="391"/>
        <end position="409"/>
    </location>
</feature>
<dbReference type="InterPro" id="IPR012336">
    <property type="entry name" value="Thioredoxin-like_fold"/>
</dbReference>
<evidence type="ECO:0000259" key="8">
    <source>
        <dbReference type="PROSITE" id="PS51352"/>
    </source>
</evidence>
<dbReference type="InterPro" id="IPR036929">
    <property type="entry name" value="DsbDN_sf"/>
</dbReference>
<comment type="subcellular location">
    <subcellularLocation>
        <location evidence="1">Cell membrane</location>
        <topology evidence="1">Multi-pass membrane protein</topology>
    </subcellularLocation>
</comment>
<evidence type="ECO:0000256" key="3">
    <source>
        <dbReference type="ARBA" id="ARBA00022692"/>
    </source>
</evidence>
<feature type="transmembrane region" description="Helical" evidence="7">
    <location>
        <begin position="168"/>
        <end position="194"/>
    </location>
</feature>
<evidence type="ECO:0000256" key="1">
    <source>
        <dbReference type="ARBA" id="ARBA00004651"/>
    </source>
</evidence>
<feature type="domain" description="Thioredoxin" evidence="8">
    <location>
        <begin position="416"/>
        <end position="551"/>
    </location>
</feature>
<reference evidence="10" key="1">
    <citation type="submission" date="2017-02" db="EMBL/GenBank/DDBJ databases">
        <authorList>
            <person name="Varghese N."/>
            <person name="Submissions S."/>
        </authorList>
    </citation>
    <scope>NUCLEOTIDE SEQUENCE [LARGE SCALE GENOMIC DNA]</scope>
    <source>
        <strain evidence="10">DSM 3072</strain>
    </source>
</reference>
<dbReference type="Pfam" id="PF13098">
    <property type="entry name" value="Thioredoxin_2"/>
    <property type="match status" value="1"/>
</dbReference>